<dbReference type="InterPro" id="IPR013783">
    <property type="entry name" value="Ig-like_fold"/>
</dbReference>
<dbReference type="PANTHER" id="PTHR15048:SF0">
    <property type="entry name" value="STARCH-BINDING DOMAIN-CONTAINING PROTEIN 1"/>
    <property type="match status" value="1"/>
</dbReference>
<dbReference type="Proteomes" id="UP000634136">
    <property type="component" value="Unassembled WGS sequence"/>
</dbReference>
<dbReference type="GO" id="GO:2001070">
    <property type="term" value="F:starch binding"/>
    <property type="evidence" value="ECO:0007669"/>
    <property type="project" value="InterPro"/>
</dbReference>
<dbReference type="SUPFAM" id="SSF49452">
    <property type="entry name" value="Starch-binding domain-like"/>
    <property type="match status" value="1"/>
</dbReference>
<gene>
    <name evidence="3" type="ORF">G2W53_002286</name>
</gene>
<protein>
    <submittedName>
        <fullName evidence="3">Phosphoglucan, water dikinase, chloroplastic</fullName>
    </submittedName>
</protein>
<keyword evidence="3" id="KW-0418">Kinase</keyword>
<comment type="caution">
    <text evidence="3">The sequence shown here is derived from an EMBL/GenBank/DDBJ whole genome shotgun (WGS) entry which is preliminary data.</text>
</comment>
<evidence type="ECO:0000256" key="1">
    <source>
        <dbReference type="SAM" id="MobiDB-lite"/>
    </source>
</evidence>
<dbReference type="PANTHER" id="PTHR15048">
    <property type="entry name" value="STARCH-BINDING DOMAIN-CONTAINING PROTEIN 1"/>
    <property type="match status" value="1"/>
</dbReference>
<dbReference type="Pfam" id="PF00686">
    <property type="entry name" value="CBM_20"/>
    <property type="match status" value="1"/>
</dbReference>
<evidence type="ECO:0000313" key="4">
    <source>
        <dbReference type="Proteomes" id="UP000634136"/>
    </source>
</evidence>
<name>A0A835CJE2_9FABA</name>
<dbReference type="PROSITE" id="PS51166">
    <property type="entry name" value="CBM20"/>
    <property type="match status" value="1"/>
</dbReference>
<feature type="compositionally biased region" description="Basic and acidic residues" evidence="1">
    <location>
        <begin position="331"/>
        <end position="355"/>
    </location>
</feature>
<feature type="compositionally biased region" description="Polar residues" evidence="1">
    <location>
        <begin position="361"/>
        <end position="376"/>
    </location>
</feature>
<keyword evidence="3" id="KW-0808">Transferase</keyword>
<dbReference type="OrthoDB" id="550577at2759"/>
<dbReference type="Gene3D" id="2.60.40.10">
    <property type="entry name" value="Immunoglobulins"/>
    <property type="match status" value="1"/>
</dbReference>
<dbReference type="GO" id="GO:0016301">
    <property type="term" value="F:kinase activity"/>
    <property type="evidence" value="ECO:0007669"/>
    <property type="project" value="UniProtKB-KW"/>
</dbReference>
<evidence type="ECO:0000313" key="3">
    <source>
        <dbReference type="EMBL" id="KAF7845381.1"/>
    </source>
</evidence>
<organism evidence="3 4">
    <name type="scientific">Senna tora</name>
    <dbReference type="NCBI Taxonomy" id="362788"/>
    <lineage>
        <taxon>Eukaryota</taxon>
        <taxon>Viridiplantae</taxon>
        <taxon>Streptophyta</taxon>
        <taxon>Embryophyta</taxon>
        <taxon>Tracheophyta</taxon>
        <taxon>Spermatophyta</taxon>
        <taxon>Magnoliopsida</taxon>
        <taxon>eudicotyledons</taxon>
        <taxon>Gunneridae</taxon>
        <taxon>Pentapetalae</taxon>
        <taxon>rosids</taxon>
        <taxon>fabids</taxon>
        <taxon>Fabales</taxon>
        <taxon>Fabaceae</taxon>
        <taxon>Caesalpinioideae</taxon>
        <taxon>Cassia clade</taxon>
        <taxon>Senna</taxon>
    </lineage>
</organism>
<feature type="region of interest" description="Disordered" evidence="1">
    <location>
        <begin position="307"/>
        <end position="377"/>
    </location>
</feature>
<accession>A0A835CJE2</accession>
<dbReference type="AlphaFoldDB" id="A0A835CJE2"/>
<dbReference type="CDD" id="cd05467">
    <property type="entry name" value="CBM20"/>
    <property type="match status" value="1"/>
</dbReference>
<dbReference type="GO" id="GO:0016020">
    <property type="term" value="C:membrane"/>
    <property type="evidence" value="ECO:0007669"/>
    <property type="project" value="TreeGrafter"/>
</dbReference>
<sequence>MRFVGESELGKGKDVAKMDIGTEVVTEMPNLPLAESMDWKLVMTEMPPPLSTPTAYMDLATFKEIRSNLSLEFKGSEKEKQRKSLSLSLSLIHKFSFLLSSSSLPSLMEALTSSCSKALASSSSSSQRRRGGASAVRFSEQLDFCFSIRFQNDDKVGNFRFLQMVQNKGISPVHSMPSKTEVDLEMETDHPQQTEGSVDETKVIRIKFQLQKDCKFGEQFLIVGDDPIMGAWDPSNALPMTWSEGHVWFVEMDIPVGKTIQFKFILKGVAGDIIWQPGSDRVIQTWETVNRISICEDWENAEAQKIVEEEQSDLSNGKPQIDSEMSEFSENLEHQEEMISESDEAKDIQTHHEEEQLAEPNLQQITGDSDSTSSSMEKPMPIVAENIGSSEDVANPTVRTKGVNNMALQSETVVHDLGEIGKVEAVNNQEKKVVKNNLFDLEGGPVLVPGLTSPIVPTEVTTKEVEERITMDTSIGELEAKDQNLPELNKEQESDDGTFQEITETLNDEPEMVVNEYEEESHLASAFDEISDSHTVNDNVLQNDVDWGRGVLKKFLTKLGF</sequence>
<proteinExistence type="predicted"/>
<reference evidence="3" key="1">
    <citation type="submission" date="2020-09" db="EMBL/GenBank/DDBJ databases">
        <title>Genome-Enabled Discovery of Anthraquinone Biosynthesis in Senna tora.</title>
        <authorList>
            <person name="Kang S.-H."/>
            <person name="Pandey R.P."/>
            <person name="Lee C.-M."/>
            <person name="Sim J.-S."/>
            <person name="Jeong J.-T."/>
            <person name="Choi B.-S."/>
            <person name="Jung M."/>
            <person name="Ginzburg D."/>
            <person name="Zhao K."/>
            <person name="Won S.Y."/>
            <person name="Oh T.-J."/>
            <person name="Yu Y."/>
            <person name="Kim N.-H."/>
            <person name="Lee O.R."/>
            <person name="Lee T.-H."/>
            <person name="Bashyal P."/>
            <person name="Kim T.-S."/>
            <person name="Lee W.-H."/>
            <person name="Kawkins C."/>
            <person name="Kim C.-K."/>
            <person name="Kim J.S."/>
            <person name="Ahn B.O."/>
            <person name="Rhee S.Y."/>
            <person name="Sohng J.K."/>
        </authorList>
    </citation>
    <scope>NUCLEOTIDE SEQUENCE</scope>
    <source>
        <tissue evidence="3">Leaf</tissue>
    </source>
</reference>
<dbReference type="InterPro" id="IPR002044">
    <property type="entry name" value="CBM20"/>
</dbReference>
<dbReference type="SMART" id="SM01065">
    <property type="entry name" value="CBM_2"/>
    <property type="match status" value="1"/>
</dbReference>
<dbReference type="InterPro" id="IPR013784">
    <property type="entry name" value="Carb-bd-like_fold"/>
</dbReference>
<evidence type="ECO:0000259" key="2">
    <source>
        <dbReference type="PROSITE" id="PS51166"/>
    </source>
</evidence>
<feature type="domain" description="CBM20" evidence="2">
    <location>
        <begin position="198"/>
        <end position="300"/>
    </location>
</feature>
<keyword evidence="4" id="KW-1185">Reference proteome</keyword>
<dbReference type="EMBL" id="JAAIUW010000001">
    <property type="protein sequence ID" value="KAF7845381.1"/>
    <property type="molecule type" value="Genomic_DNA"/>
</dbReference>